<gene>
    <name evidence="1" type="ORF">H2199_007662</name>
</gene>
<dbReference type="Proteomes" id="UP001172680">
    <property type="component" value="Unassembled WGS sequence"/>
</dbReference>
<protein>
    <submittedName>
        <fullName evidence="1">Uncharacterized protein</fullName>
    </submittedName>
</protein>
<proteinExistence type="predicted"/>
<name>A0ACC2YPS1_9PEZI</name>
<sequence length="447" mass="49108">MAPKLASEDRKFREAHLVLASSSKARTAPLEPLLAQPEEVPEPEPESEPLNQARKHAITSGFEKIHLPAATIETVKAFGVPLLNRRSEFAYGVLANNIIPGLLLHGPPGTGKTQLVKALAKYCETRVLRISAGRINTKWFGESERAVATAFTLARKLSPCILFIDEADSMLRKRRGGEVESEAHRSTLSQFLSEWDGFGTDGDKPIFVVLATNRPSDLDDAILRRAPKRIAIGIPTFKDRVAILKIHLQGEQLDSDVSIEGIARKTDKFTGSDLKNLCIAAAYACIFEDDAHKTESEVPDKVEDGKRWEEEIDVEIINLDGENGEVTGVERHAENHVDIDDEEHGEDIPLLSLPSNTAPATVPELPLPPPTTDNAATSVPDPPRRLLKARHFEKAIKDITPTSTSKTGMSIDHIFENGLLDDTSSQPSKSNTATKRMIVIPRSRVPF</sequence>
<accession>A0ACC2YPS1</accession>
<organism evidence="1 2">
    <name type="scientific">Coniosporium tulheliwenetii</name>
    <dbReference type="NCBI Taxonomy" id="3383036"/>
    <lineage>
        <taxon>Eukaryota</taxon>
        <taxon>Fungi</taxon>
        <taxon>Dikarya</taxon>
        <taxon>Ascomycota</taxon>
        <taxon>Pezizomycotina</taxon>
        <taxon>Dothideomycetes</taxon>
        <taxon>Dothideomycetes incertae sedis</taxon>
        <taxon>Coniosporium</taxon>
    </lineage>
</organism>
<keyword evidence="2" id="KW-1185">Reference proteome</keyword>
<evidence type="ECO:0000313" key="1">
    <source>
        <dbReference type="EMBL" id="KAJ9637375.1"/>
    </source>
</evidence>
<reference evidence="1" key="1">
    <citation type="submission" date="2022-10" db="EMBL/GenBank/DDBJ databases">
        <title>Culturing micro-colonial fungi from biological soil crusts in the Mojave desert and describing Neophaeococcomyces mojavensis, and introducing the new genera and species Taxawa tesnikishii.</title>
        <authorList>
            <person name="Kurbessoian T."/>
            <person name="Stajich J.E."/>
        </authorList>
    </citation>
    <scope>NUCLEOTIDE SEQUENCE</scope>
    <source>
        <strain evidence="1">JES_115</strain>
    </source>
</reference>
<comment type="caution">
    <text evidence="1">The sequence shown here is derived from an EMBL/GenBank/DDBJ whole genome shotgun (WGS) entry which is preliminary data.</text>
</comment>
<dbReference type="EMBL" id="JAPDRP010000023">
    <property type="protein sequence ID" value="KAJ9637375.1"/>
    <property type="molecule type" value="Genomic_DNA"/>
</dbReference>
<evidence type="ECO:0000313" key="2">
    <source>
        <dbReference type="Proteomes" id="UP001172680"/>
    </source>
</evidence>